<sequence length="651" mass="72025">MPETDVEKHAPSPDFVKTAHVDAAKYEEMYAASIADPDAFWGEHGKRIDWIKPFTKVKNTDFTYGKVDIRWFEDGTLNVAANCIDRHLKDRGDQTAIIWVPDEDDGSDQHITYQQLHAHVGKFANVLKEMGVGKGDRVVIYLPMIPQAAYAMLACARIGAIHSVVFAGFSPDALASRVNGSEAKVVITADGGPRGGRVTALKDNADKAFAKVNHDAKMLVVKRAGNDISWTEGRDHWLHEMEDKVSDDCPAEEMNAEDPLFILYTSGSTGQPKGVVHSQGGYIVYTAMTHQYTFDYHDGDIYWCTADVGWVTGHSYIVYGPLANGATTVMFEGVPTYPDAGRCWKVCQDHGVNQFYTAPTAIRALMGKGTEFVEKYDLSSLKVLGTVGEPINPEAWNWYNDVVGKGKCPIVDTWWQTETGGHMLTPLPGATPTKPGSATRPFFGVQPVVLDPESGKVKEGNGVEGVLAIADSWPSQMRTVYGDHDRFMNTYFQQYKGYYFTEDGCMRDEDGYYWITGRVDDVLNVSGHRMGTAEIESALVAHKAVNEAAVVGVPHDVKGQAIYCYVSLMDGNQPSDELKKELQDWVRGEIGPIAKPDYIQWAPGLPKTRSGKIMRRILRKVAVNEHDQLGDTSTLAEPEVVDDLIENRLNK</sequence>
<keyword evidence="2 6" id="KW-0436">Ligase</keyword>
<evidence type="ECO:0000256" key="2">
    <source>
        <dbReference type="ARBA" id="ARBA00022598"/>
    </source>
</evidence>
<dbReference type="InterPro" id="IPR032387">
    <property type="entry name" value="ACAS_N"/>
</dbReference>
<dbReference type="GO" id="GO:0005524">
    <property type="term" value="F:ATP binding"/>
    <property type="evidence" value="ECO:0007669"/>
    <property type="project" value="UniProtKB-KW"/>
</dbReference>
<dbReference type="AlphaFoldDB" id="A0A1H8JZL5"/>
<dbReference type="EMBL" id="FOCM01000007">
    <property type="protein sequence ID" value="SEN86112.1"/>
    <property type="molecule type" value="Genomic_DNA"/>
</dbReference>
<dbReference type="PROSITE" id="PS00455">
    <property type="entry name" value="AMP_BINDING"/>
    <property type="match status" value="1"/>
</dbReference>
<dbReference type="NCBIfam" id="TIGR02188">
    <property type="entry name" value="Ac_CoA_lig_AcsA"/>
    <property type="match status" value="1"/>
</dbReference>
<evidence type="ECO:0000256" key="4">
    <source>
        <dbReference type="ARBA" id="ARBA00022840"/>
    </source>
</evidence>
<feature type="binding site" evidence="6">
    <location>
        <position position="526"/>
    </location>
    <ligand>
        <name>CoA</name>
        <dbReference type="ChEBI" id="CHEBI:57287"/>
    </ligand>
</feature>
<dbReference type="PANTHER" id="PTHR24095">
    <property type="entry name" value="ACETYL-COENZYME A SYNTHETASE"/>
    <property type="match status" value="1"/>
</dbReference>
<comment type="caution">
    <text evidence="6">Lacks conserved residue(s) required for the propagation of feature annotation.</text>
</comment>
<dbReference type="Gene3D" id="3.30.300.30">
    <property type="match status" value="1"/>
</dbReference>
<dbReference type="HAMAP" id="MF_01123">
    <property type="entry name" value="Ac_CoA_synth"/>
    <property type="match status" value="1"/>
</dbReference>
<dbReference type="NCBIfam" id="NF001208">
    <property type="entry name" value="PRK00174.1"/>
    <property type="match status" value="1"/>
</dbReference>
<dbReference type="GO" id="GO:0003987">
    <property type="term" value="F:acetate-CoA ligase activity"/>
    <property type="evidence" value="ECO:0007669"/>
    <property type="project" value="UniProtKB-UniRule"/>
</dbReference>
<feature type="binding site" evidence="6">
    <location>
        <begin position="194"/>
        <end position="197"/>
    </location>
    <ligand>
        <name>CoA</name>
        <dbReference type="ChEBI" id="CHEBI:57287"/>
    </ligand>
</feature>
<dbReference type="GO" id="GO:0016208">
    <property type="term" value="F:AMP binding"/>
    <property type="evidence" value="ECO:0007669"/>
    <property type="project" value="InterPro"/>
</dbReference>
<dbReference type="FunFam" id="3.40.50.12780:FF:000001">
    <property type="entry name" value="Acetyl-coenzyme A synthetase"/>
    <property type="match status" value="1"/>
</dbReference>
<dbReference type="InterPro" id="IPR025110">
    <property type="entry name" value="AMP-bd_C"/>
</dbReference>
<feature type="domain" description="Acetyl-coenzyme A synthetase N-terminal" evidence="9">
    <location>
        <begin position="26"/>
        <end position="83"/>
    </location>
</feature>
<dbReference type="Pfam" id="PF16177">
    <property type="entry name" value="ACAS_N"/>
    <property type="match status" value="1"/>
</dbReference>
<dbReference type="Gene3D" id="3.40.50.12780">
    <property type="entry name" value="N-terminal domain of ligase-like"/>
    <property type="match status" value="1"/>
</dbReference>
<comment type="cofactor">
    <cofactor evidence="6">
        <name>Mg(2+)</name>
        <dbReference type="ChEBI" id="CHEBI:18420"/>
    </cofactor>
</comment>
<dbReference type="PANTHER" id="PTHR24095:SF14">
    <property type="entry name" value="ACETYL-COENZYME A SYNTHETASE 1"/>
    <property type="match status" value="1"/>
</dbReference>
<dbReference type="SUPFAM" id="SSF56801">
    <property type="entry name" value="Acetyl-CoA synthetase-like"/>
    <property type="match status" value="1"/>
</dbReference>
<feature type="binding site" evidence="6">
    <location>
        <position position="540"/>
    </location>
    <ligand>
        <name>Mg(2+)</name>
        <dbReference type="ChEBI" id="CHEBI:18420"/>
    </ligand>
</feature>
<evidence type="ECO:0000256" key="3">
    <source>
        <dbReference type="ARBA" id="ARBA00022741"/>
    </source>
</evidence>
<feature type="binding site" evidence="6">
    <location>
        <position position="312"/>
    </location>
    <ligand>
        <name>CoA</name>
        <dbReference type="ChEBI" id="CHEBI:57287"/>
    </ligand>
</feature>
<dbReference type="GO" id="GO:0046872">
    <property type="term" value="F:metal ion binding"/>
    <property type="evidence" value="ECO:0007669"/>
    <property type="project" value="UniProtKB-KW"/>
</dbReference>
<gene>
    <name evidence="6" type="primary">acsA</name>
    <name evidence="10" type="ORF">SAMN04488011_10727</name>
</gene>
<keyword evidence="4 6" id="KW-0067">ATP-binding</keyword>
<dbReference type="GO" id="GO:0005829">
    <property type="term" value="C:cytosol"/>
    <property type="evidence" value="ECO:0007669"/>
    <property type="project" value="TreeGrafter"/>
</dbReference>
<dbReference type="Pfam" id="PF00501">
    <property type="entry name" value="AMP-binding"/>
    <property type="match status" value="1"/>
</dbReference>
<dbReference type="InterPro" id="IPR020845">
    <property type="entry name" value="AMP-binding_CS"/>
</dbReference>
<evidence type="ECO:0000256" key="1">
    <source>
        <dbReference type="ARBA" id="ARBA00006432"/>
    </source>
</evidence>
<dbReference type="EC" id="6.2.1.1" evidence="6"/>
<keyword evidence="11" id="KW-1185">Reference proteome</keyword>
<evidence type="ECO:0000259" key="9">
    <source>
        <dbReference type="Pfam" id="PF16177"/>
    </source>
</evidence>
<dbReference type="Proteomes" id="UP000199372">
    <property type="component" value="Unassembled WGS sequence"/>
</dbReference>
<dbReference type="OrthoDB" id="9803968at2"/>
<keyword evidence="5 6" id="KW-0007">Acetylation</keyword>
<protein>
    <recommendedName>
        <fullName evidence="6">Acetyl-coenzyme A synthetase</fullName>
        <shortName evidence="6">AcCoA synthetase</shortName>
        <shortName evidence="6">Acs</shortName>
        <ecNumber evidence="6">6.2.1.1</ecNumber>
    </recommendedName>
    <alternativeName>
        <fullName evidence="6">Acetate--CoA ligase</fullName>
    </alternativeName>
    <alternativeName>
        <fullName evidence="6">Acyl-activating enzyme</fullName>
    </alternativeName>
</protein>
<dbReference type="InterPro" id="IPR042099">
    <property type="entry name" value="ANL_N_sf"/>
</dbReference>
<feature type="modified residue" description="N6-acetyllysine" evidence="6">
    <location>
        <position position="612"/>
    </location>
</feature>
<comment type="catalytic activity">
    <reaction evidence="6">
        <text>acetate + ATP + CoA = acetyl-CoA + AMP + diphosphate</text>
        <dbReference type="Rhea" id="RHEA:23176"/>
        <dbReference type="ChEBI" id="CHEBI:30089"/>
        <dbReference type="ChEBI" id="CHEBI:30616"/>
        <dbReference type="ChEBI" id="CHEBI:33019"/>
        <dbReference type="ChEBI" id="CHEBI:57287"/>
        <dbReference type="ChEBI" id="CHEBI:57288"/>
        <dbReference type="ChEBI" id="CHEBI:456215"/>
        <dbReference type="EC" id="6.2.1.1"/>
    </reaction>
</comment>
<accession>A0A1H8JZL5</accession>
<dbReference type="InterPro" id="IPR011904">
    <property type="entry name" value="Ac_CoA_lig"/>
</dbReference>
<evidence type="ECO:0000259" key="8">
    <source>
        <dbReference type="Pfam" id="PF13193"/>
    </source>
</evidence>
<keyword evidence="6" id="KW-0479">Metal-binding</keyword>
<feature type="domain" description="AMP-binding enzyme C-terminal" evidence="8">
    <location>
        <begin position="534"/>
        <end position="612"/>
    </location>
</feature>
<evidence type="ECO:0000313" key="11">
    <source>
        <dbReference type="Proteomes" id="UP000199372"/>
    </source>
</evidence>
<feature type="binding site" evidence="6">
    <location>
        <begin position="412"/>
        <end position="417"/>
    </location>
    <ligand>
        <name>ATP</name>
        <dbReference type="ChEBI" id="CHEBI:30616"/>
    </ligand>
</feature>
<feature type="binding site" evidence="6">
    <location>
        <position position="503"/>
    </location>
    <ligand>
        <name>ATP</name>
        <dbReference type="ChEBI" id="CHEBI:30616"/>
    </ligand>
</feature>
<comment type="function">
    <text evidence="6">Catalyzes the conversion of acetate into acetyl-CoA (AcCoA), an essential intermediate at the junction of anabolic and catabolic pathways. AcsA undergoes a two-step reaction. In the first half reaction, AcsA combines acetate with ATP to form acetyl-adenylate (AcAMP) intermediate. In the second half reaction, it can then transfer the acetyl group from AcAMP to the sulfhydryl group of CoA, forming the product AcCoA.</text>
</comment>
<dbReference type="FunFam" id="3.30.300.30:FF:000004">
    <property type="entry name" value="Acetyl-coenzyme A synthetase"/>
    <property type="match status" value="1"/>
</dbReference>
<dbReference type="GO" id="GO:0019427">
    <property type="term" value="P:acetyl-CoA biosynthetic process from acetate"/>
    <property type="evidence" value="ECO:0007669"/>
    <property type="project" value="UniProtKB-UniRule"/>
</dbReference>
<feature type="binding site" evidence="6">
    <location>
        <position position="518"/>
    </location>
    <ligand>
        <name>ATP</name>
        <dbReference type="ChEBI" id="CHEBI:30616"/>
    </ligand>
</feature>
<dbReference type="InterPro" id="IPR000873">
    <property type="entry name" value="AMP-dep_synth/lig_dom"/>
</dbReference>
<feature type="binding site" evidence="6">
    <location>
        <position position="529"/>
    </location>
    <ligand>
        <name>ATP</name>
        <dbReference type="ChEBI" id="CHEBI:30616"/>
    </ligand>
</feature>
<dbReference type="Pfam" id="PF13193">
    <property type="entry name" value="AMP-binding_C"/>
    <property type="match status" value="1"/>
</dbReference>
<comment type="similarity">
    <text evidence="1 6">Belongs to the ATP-dependent AMP-binding enzyme family.</text>
</comment>
<evidence type="ECO:0000313" key="10">
    <source>
        <dbReference type="EMBL" id="SEN86112.1"/>
    </source>
</evidence>
<reference evidence="11" key="1">
    <citation type="submission" date="2016-10" db="EMBL/GenBank/DDBJ databases">
        <authorList>
            <person name="Varghese N."/>
            <person name="Submissions S."/>
        </authorList>
    </citation>
    <scope>NUCLEOTIDE SEQUENCE [LARGE SCALE GENOMIC DNA]</scope>
    <source>
        <strain evidence="11">DSM 26893</strain>
    </source>
</reference>
<organism evidence="10 11">
    <name type="scientific">Palleronia pelagia</name>
    <dbReference type="NCBI Taxonomy" id="387096"/>
    <lineage>
        <taxon>Bacteria</taxon>
        <taxon>Pseudomonadati</taxon>
        <taxon>Pseudomonadota</taxon>
        <taxon>Alphaproteobacteria</taxon>
        <taxon>Rhodobacterales</taxon>
        <taxon>Roseobacteraceae</taxon>
        <taxon>Palleronia</taxon>
    </lineage>
</organism>
<feature type="binding site" evidence="6">
    <location>
        <position position="542"/>
    </location>
    <ligand>
        <name>Mg(2+)</name>
        <dbReference type="ChEBI" id="CHEBI:18420"/>
    </ligand>
</feature>
<keyword evidence="3 6" id="KW-0547">Nucleotide-binding</keyword>
<feature type="binding site" evidence="6">
    <location>
        <begin position="388"/>
        <end position="390"/>
    </location>
    <ligand>
        <name>ATP</name>
        <dbReference type="ChEBI" id="CHEBI:30616"/>
    </ligand>
</feature>
<evidence type="ECO:0000256" key="6">
    <source>
        <dbReference type="HAMAP-Rule" id="MF_01123"/>
    </source>
</evidence>
<keyword evidence="6" id="KW-0460">Magnesium</keyword>
<dbReference type="CDD" id="cd05966">
    <property type="entry name" value="ACS"/>
    <property type="match status" value="1"/>
</dbReference>
<dbReference type="InterPro" id="IPR045851">
    <property type="entry name" value="AMP-bd_C_sf"/>
</dbReference>
<feature type="binding site" evidence="6">
    <location>
        <position position="587"/>
    </location>
    <ligand>
        <name>CoA</name>
        <dbReference type="ChEBI" id="CHEBI:57287"/>
    </ligand>
</feature>
<evidence type="ECO:0000259" key="7">
    <source>
        <dbReference type="Pfam" id="PF00501"/>
    </source>
</evidence>
<feature type="binding site" evidence="6">
    <location>
        <position position="545"/>
    </location>
    <ligand>
        <name>Mg(2+)</name>
        <dbReference type="ChEBI" id="CHEBI:18420"/>
    </ligand>
</feature>
<feature type="domain" description="AMP-dependent synthetase/ligase" evidence="7">
    <location>
        <begin position="85"/>
        <end position="471"/>
    </location>
</feature>
<name>A0A1H8JZL5_9RHOB</name>
<evidence type="ECO:0000256" key="5">
    <source>
        <dbReference type="ARBA" id="ARBA00022990"/>
    </source>
</evidence>
<dbReference type="RefSeq" id="WP_091846159.1">
    <property type="nucleotide sequence ID" value="NZ_FOCM01000007.1"/>
</dbReference>
<comment type="PTM">
    <text evidence="6">Acetylated. Deacetylation by the SIR2-homolog deacetylase activates the enzyme.</text>
</comment>
<proteinExistence type="inferred from homology"/>